<organism evidence="2 3">
    <name type="scientific">Handroanthus impetiginosus</name>
    <dbReference type="NCBI Taxonomy" id="429701"/>
    <lineage>
        <taxon>Eukaryota</taxon>
        <taxon>Viridiplantae</taxon>
        <taxon>Streptophyta</taxon>
        <taxon>Embryophyta</taxon>
        <taxon>Tracheophyta</taxon>
        <taxon>Spermatophyta</taxon>
        <taxon>Magnoliopsida</taxon>
        <taxon>eudicotyledons</taxon>
        <taxon>Gunneridae</taxon>
        <taxon>Pentapetalae</taxon>
        <taxon>asterids</taxon>
        <taxon>lamiids</taxon>
        <taxon>Lamiales</taxon>
        <taxon>Bignoniaceae</taxon>
        <taxon>Crescentiina</taxon>
        <taxon>Tabebuia alliance</taxon>
        <taxon>Handroanthus</taxon>
    </lineage>
</organism>
<dbReference type="Proteomes" id="UP000231279">
    <property type="component" value="Unassembled WGS sequence"/>
</dbReference>
<feature type="region of interest" description="Disordered" evidence="1">
    <location>
        <begin position="1"/>
        <end position="20"/>
    </location>
</feature>
<dbReference type="EMBL" id="NKXS01005453">
    <property type="protein sequence ID" value="PIN03644.1"/>
    <property type="molecule type" value="Genomic_DNA"/>
</dbReference>
<sequence length="67" mass="7584">MYRLDYQNSPTLDAKCEPDPALKTKFPSSRSTATTLELFEDVEFKSVDHISARDSFKSTKLPSKILS</sequence>
<keyword evidence="3" id="KW-1185">Reference proteome</keyword>
<accession>A0A2G9GED6</accession>
<feature type="compositionally biased region" description="Polar residues" evidence="1">
    <location>
        <begin position="1"/>
        <end position="11"/>
    </location>
</feature>
<evidence type="ECO:0000313" key="3">
    <source>
        <dbReference type="Proteomes" id="UP000231279"/>
    </source>
</evidence>
<protein>
    <submittedName>
        <fullName evidence="2">Uncharacterized protein</fullName>
    </submittedName>
</protein>
<comment type="caution">
    <text evidence="2">The sequence shown here is derived from an EMBL/GenBank/DDBJ whole genome shotgun (WGS) entry which is preliminary data.</text>
</comment>
<gene>
    <name evidence="2" type="ORF">CDL12_23829</name>
</gene>
<dbReference type="OrthoDB" id="1750881at2759"/>
<dbReference type="AlphaFoldDB" id="A0A2G9GED6"/>
<proteinExistence type="predicted"/>
<evidence type="ECO:0000256" key="1">
    <source>
        <dbReference type="SAM" id="MobiDB-lite"/>
    </source>
</evidence>
<name>A0A2G9GED6_9LAMI</name>
<reference evidence="3" key="1">
    <citation type="journal article" date="2018" name="Gigascience">
        <title>Genome assembly of the Pink Ipe (Handroanthus impetiginosus, Bignoniaceae), a highly valued, ecologically keystone Neotropical timber forest tree.</title>
        <authorList>
            <person name="Silva-Junior O.B."/>
            <person name="Grattapaglia D."/>
            <person name="Novaes E."/>
            <person name="Collevatti R.G."/>
        </authorList>
    </citation>
    <scope>NUCLEOTIDE SEQUENCE [LARGE SCALE GENOMIC DNA]</scope>
    <source>
        <strain evidence="3">cv. UFG-1</strain>
    </source>
</reference>
<evidence type="ECO:0000313" key="2">
    <source>
        <dbReference type="EMBL" id="PIN03644.1"/>
    </source>
</evidence>